<dbReference type="AlphaFoldDB" id="A0A974NHX2"/>
<protein>
    <recommendedName>
        <fullName evidence="3">N-acetyltransferase domain-containing protein</fullName>
    </recommendedName>
</protein>
<keyword evidence="2" id="KW-1185">Reference proteome</keyword>
<dbReference type="KEGG" id="eaz:JHT90_05970"/>
<evidence type="ECO:0008006" key="3">
    <source>
        <dbReference type="Google" id="ProtNLM"/>
    </source>
</evidence>
<evidence type="ECO:0000313" key="1">
    <source>
        <dbReference type="EMBL" id="QQP86784.1"/>
    </source>
</evidence>
<dbReference type="EMBL" id="CP067393">
    <property type="protein sequence ID" value="QQP86784.1"/>
    <property type="molecule type" value="Genomic_DNA"/>
</dbReference>
<proteinExistence type="predicted"/>
<sequence length="341" mass="39534">MINFHAVSATNQQYFLKLLEENAMQGWVDMLMTRQPNYLNKQHYFGQEYPILAEQEGSFLGCCQLTRQQGFVNGQLVELGYLNSLRVSKNYRNKIRVLKEGFNYLKHFFSPPDYCYTSIASDNKTARRILEKGVAGLPKYQLLGELCTFVIAKQRAKDLGLWQKVEQPQAIVDFYNKQAIQYQLAPYLTEDWLIKASLPVLGYYQNNQLQGCTVLWNQQQFKQIVAAHYHPMISLLRPVYNGYAKLTKRPTLPRLKQVLDQTFLSFFQVQDQRMIIPLIKDALHHCQTSLLTFSLAANHPQASAIINIFKPLLYKTRIYGVELVANPRWEKQMLNPEAAIL</sequence>
<dbReference type="Proteomes" id="UP000595278">
    <property type="component" value="Chromosome"/>
</dbReference>
<name>A0A974NHX2_9GAMM</name>
<evidence type="ECO:0000313" key="2">
    <source>
        <dbReference type="Proteomes" id="UP000595278"/>
    </source>
</evidence>
<organism evidence="1 2">
    <name type="scientific">Entomomonas asaccharolytica</name>
    <dbReference type="NCBI Taxonomy" id="2785331"/>
    <lineage>
        <taxon>Bacteria</taxon>
        <taxon>Pseudomonadati</taxon>
        <taxon>Pseudomonadota</taxon>
        <taxon>Gammaproteobacteria</taxon>
        <taxon>Pseudomonadales</taxon>
        <taxon>Pseudomonadaceae</taxon>
        <taxon>Entomomonas</taxon>
    </lineage>
</organism>
<accession>A0A974NHX2</accession>
<reference evidence="1 2" key="1">
    <citation type="submission" date="2021-01" db="EMBL/GenBank/DDBJ databases">
        <title>Entomomonas sp. F2A isolated from a house cricket (Acheta domesticus).</title>
        <authorList>
            <person name="Spergser J."/>
            <person name="Busse H.-J."/>
        </authorList>
    </citation>
    <scope>NUCLEOTIDE SEQUENCE [LARGE SCALE GENOMIC DNA]</scope>
    <source>
        <strain evidence="1 2">F2A</strain>
    </source>
</reference>
<gene>
    <name evidence="1" type="ORF">JHT90_05970</name>
</gene>
<dbReference type="RefSeq" id="WP_201095197.1">
    <property type="nucleotide sequence ID" value="NZ_CP067393.1"/>
</dbReference>